<comment type="caution">
    <text evidence="1">The sequence shown here is derived from an EMBL/GenBank/DDBJ whole genome shotgun (WGS) entry which is preliminary data.</text>
</comment>
<dbReference type="RefSeq" id="WP_020038347.1">
    <property type="nucleotide sequence ID" value="NZ_KE557274.1"/>
</dbReference>
<gene>
    <name evidence="1" type="ORF">Salmuc_01673</name>
</gene>
<organism evidence="1 2">
    <name type="scientific">Salipiger mucosus DSM 16094</name>
    <dbReference type="NCBI Taxonomy" id="1123237"/>
    <lineage>
        <taxon>Bacteria</taxon>
        <taxon>Pseudomonadati</taxon>
        <taxon>Pseudomonadota</taxon>
        <taxon>Alphaproteobacteria</taxon>
        <taxon>Rhodobacterales</taxon>
        <taxon>Roseobacteraceae</taxon>
        <taxon>Salipiger</taxon>
    </lineage>
</organism>
<evidence type="ECO:0000313" key="2">
    <source>
        <dbReference type="Proteomes" id="UP000015347"/>
    </source>
</evidence>
<dbReference type="HOGENOM" id="CLU_1884309_0_0_5"/>
<dbReference type="OrthoDB" id="7875016at2"/>
<dbReference type="EMBL" id="APVH01000013">
    <property type="protein sequence ID" value="EPX83898.1"/>
    <property type="molecule type" value="Genomic_DNA"/>
</dbReference>
<protein>
    <submittedName>
        <fullName evidence="1">Phasin, PhaP</fullName>
    </submittedName>
</protein>
<evidence type="ECO:0000313" key="1">
    <source>
        <dbReference type="EMBL" id="EPX83898.1"/>
    </source>
</evidence>
<dbReference type="AlphaFoldDB" id="S9QWA4"/>
<dbReference type="STRING" id="1123237.Salmuc_01673"/>
<reference evidence="2" key="1">
    <citation type="journal article" date="2014" name="Stand. Genomic Sci.">
        <title>Genome sequence of the exopolysaccharide-producing Salipiger mucosus type strain (DSM 16094(T)), a moderately halophilic member of the Roseobacter clade.</title>
        <authorList>
            <person name="Riedel T."/>
            <person name="Spring S."/>
            <person name="Fiebig A."/>
            <person name="Petersen J."/>
            <person name="Kyrpides N.C."/>
            <person name="Goker M."/>
            <person name="Klenk H.P."/>
        </authorList>
    </citation>
    <scope>NUCLEOTIDE SEQUENCE [LARGE SCALE GENOMIC DNA]</scope>
    <source>
        <strain evidence="2">DSM 16094</strain>
    </source>
</reference>
<sequence>MANQTDFTKMFADMPNMMDTKAFEDGFKTAAEFNEKLAGVMFDSASKATDVVAGSAKEAFGNVRTLTAARSEPTAYGQVFSDFVQAQMQVGQRTTEALAEIAQSAGGEFTGIAQKAGEETAGKAATAAKTATKAA</sequence>
<name>S9QWA4_9RHOB</name>
<dbReference type="Proteomes" id="UP000015347">
    <property type="component" value="Unassembled WGS sequence"/>
</dbReference>
<keyword evidence="2" id="KW-1185">Reference proteome</keyword>
<accession>S9QWA4</accession>
<dbReference type="eggNOG" id="ENOG5032ZVK">
    <property type="taxonomic scope" value="Bacteria"/>
</dbReference>
<proteinExistence type="predicted"/>